<dbReference type="InterPro" id="IPR015943">
    <property type="entry name" value="WD40/YVTN_repeat-like_dom_sf"/>
</dbReference>
<feature type="repeat" description="WD" evidence="3">
    <location>
        <begin position="7"/>
        <end position="42"/>
    </location>
</feature>
<keyword evidence="1 3" id="KW-0853">WD repeat</keyword>
<protein>
    <recommendedName>
        <fullName evidence="6">WD40 repeat-like protein</fullName>
    </recommendedName>
</protein>
<dbReference type="Gene3D" id="2.130.10.10">
    <property type="entry name" value="YVTN repeat-like/Quinoprotein amine dehydrogenase"/>
    <property type="match status" value="1"/>
</dbReference>
<dbReference type="SUPFAM" id="SSF50978">
    <property type="entry name" value="WD40 repeat-like"/>
    <property type="match status" value="1"/>
</dbReference>
<evidence type="ECO:0000256" key="3">
    <source>
        <dbReference type="PROSITE-ProRule" id="PRU00221"/>
    </source>
</evidence>
<gene>
    <name evidence="4" type="ORF">B0H17DRAFT_1018689</name>
</gene>
<evidence type="ECO:0000313" key="4">
    <source>
        <dbReference type="EMBL" id="KAJ7667355.1"/>
    </source>
</evidence>
<dbReference type="InterPro" id="IPR036322">
    <property type="entry name" value="WD40_repeat_dom_sf"/>
</dbReference>
<comment type="caution">
    <text evidence="4">The sequence shown here is derived from an EMBL/GenBank/DDBJ whole genome shotgun (WGS) entry which is preliminary data.</text>
</comment>
<name>A0AAD7G4S8_MYCRO</name>
<dbReference type="InterPro" id="IPR001680">
    <property type="entry name" value="WD40_rpt"/>
</dbReference>
<dbReference type="AlphaFoldDB" id="A0AAD7G4S8"/>
<organism evidence="4 5">
    <name type="scientific">Mycena rosella</name>
    <name type="common">Pink bonnet</name>
    <name type="synonym">Agaricus rosellus</name>
    <dbReference type="NCBI Taxonomy" id="1033263"/>
    <lineage>
        <taxon>Eukaryota</taxon>
        <taxon>Fungi</taxon>
        <taxon>Dikarya</taxon>
        <taxon>Basidiomycota</taxon>
        <taxon>Agaricomycotina</taxon>
        <taxon>Agaricomycetes</taxon>
        <taxon>Agaricomycetidae</taxon>
        <taxon>Agaricales</taxon>
        <taxon>Marasmiineae</taxon>
        <taxon>Mycenaceae</taxon>
        <taxon>Mycena</taxon>
    </lineage>
</organism>
<dbReference type="InterPro" id="IPR019775">
    <property type="entry name" value="WD40_repeat_CS"/>
</dbReference>
<keyword evidence="5" id="KW-1185">Reference proteome</keyword>
<dbReference type="EMBL" id="JARKIE010000201">
    <property type="protein sequence ID" value="KAJ7667355.1"/>
    <property type="molecule type" value="Genomic_DNA"/>
</dbReference>
<dbReference type="SMART" id="SM00320">
    <property type="entry name" value="WD40"/>
    <property type="match status" value="1"/>
</dbReference>
<feature type="non-terminal residue" evidence="4">
    <location>
        <position position="1"/>
    </location>
</feature>
<evidence type="ECO:0000313" key="5">
    <source>
        <dbReference type="Proteomes" id="UP001221757"/>
    </source>
</evidence>
<evidence type="ECO:0008006" key="6">
    <source>
        <dbReference type="Google" id="ProtNLM"/>
    </source>
</evidence>
<sequence length="140" mass="15263">AAVGEPLEGHTDWVRSVAFSPDGKHIVSGSTDHALRIWDLESIVNGPAISAYPNGSVLLKSILLQSSQSPLHWTIGGDGWISCIPSEHLLWLPTNHRSGLWSPCSTLVIGRHQTKLNFGNFVHGTNWAKCYERGRGTADL</sequence>
<dbReference type="PROSITE" id="PS50082">
    <property type="entry name" value="WD_REPEATS_2"/>
    <property type="match status" value="1"/>
</dbReference>
<evidence type="ECO:0000256" key="1">
    <source>
        <dbReference type="ARBA" id="ARBA00022574"/>
    </source>
</evidence>
<dbReference type="PROSITE" id="PS00678">
    <property type="entry name" value="WD_REPEATS_1"/>
    <property type="match status" value="1"/>
</dbReference>
<dbReference type="Pfam" id="PF00400">
    <property type="entry name" value="WD40"/>
    <property type="match status" value="1"/>
</dbReference>
<reference evidence="4" key="1">
    <citation type="submission" date="2023-03" db="EMBL/GenBank/DDBJ databases">
        <title>Massive genome expansion in bonnet fungi (Mycena s.s.) driven by repeated elements and novel gene families across ecological guilds.</title>
        <authorList>
            <consortium name="Lawrence Berkeley National Laboratory"/>
            <person name="Harder C.B."/>
            <person name="Miyauchi S."/>
            <person name="Viragh M."/>
            <person name="Kuo A."/>
            <person name="Thoen E."/>
            <person name="Andreopoulos B."/>
            <person name="Lu D."/>
            <person name="Skrede I."/>
            <person name="Drula E."/>
            <person name="Henrissat B."/>
            <person name="Morin E."/>
            <person name="Kohler A."/>
            <person name="Barry K."/>
            <person name="LaButti K."/>
            <person name="Morin E."/>
            <person name="Salamov A."/>
            <person name="Lipzen A."/>
            <person name="Mereny Z."/>
            <person name="Hegedus B."/>
            <person name="Baldrian P."/>
            <person name="Stursova M."/>
            <person name="Weitz H."/>
            <person name="Taylor A."/>
            <person name="Grigoriev I.V."/>
            <person name="Nagy L.G."/>
            <person name="Martin F."/>
            <person name="Kauserud H."/>
        </authorList>
    </citation>
    <scope>NUCLEOTIDE SEQUENCE</scope>
    <source>
        <strain evidence="4">CBHHK067</strain>
    </source>
</reference>
<accession>A0AAD7G4S8</accession>
<dbReference type="Proteomes" id="UP001221757">
    <property type="component" value="Unassembled WGS sequence"/>
</dbReference>
<dbReference type="PROSITE" id="PS50294">
    <property type="entry name" value="WD_REPEATS_REGION"/>
    <property type="match status" value="1"/>
</dbReference>
<keyword evidence="2" id="KW-0677">Repeat</keyword>
<proteinExistence type="predicted"/>
<evidence type="ECO:0000256" key="2">
    <source>
        <dbReference type="ARBA" id="ARBA00022737"/>
    </source>
</evidence>